<keyword evidence="1" id="KW-0732">Signal</keyword>
<dbReference type="Pfam" id="PF09603">
    <property type="entry name" value="Fib_succ_major"/>
    <property type="match status" value="1"/>
</dbReference>
<evidence type="ECO:0000259" key="2">
    <source>
        <dbReference type="Pfam" id="PF09603"/>
    </source>
</evidence>
<organism evidence="3 4">
    <name type="scientific">Fibrobacter intestinalis</name>
    <dbReference type="NCBI Taxonomy" id="28122"/>
    <lineage>
        <taxon>Bacteria</taxon>
        <taxon>Pseudomonadati</taxon>
        <taxon>Fibrobacterota</taxon>
        <taxon>Fibrobacteria</taxon>
        <taxon>Fibrobacterales</taxon>
        <taxon>Fibrobacteraceae</taxon>
        <taxon>Fibrobacter</taxon>
    </lineage>
</organism>
<name>A0A1M6QDM0_9BACT</name>
<evidence type="ECO:0000256" key="1">
    <source>
        <dbReference type="SAM" id="SignalP"/>
    </source>
</evidence>
<gene>
    <name evidence="3" type="ORF">SAMN05720469_10257</name>
</gene>
<dbReference type="NCBIfam" id="TIGR02145">
    <property type="entry name" value="Fib_succ_major"/>
    <property type="match status" value="1"/>
</dbReference>
<dbReference type="AlphaFoldDB" id="A0A1M6QDM0"/>
<keyword evidence="4" id="KW-1185">Reference proteome</keyword>
<dbReference type="RefSeq" id="WP_073302039.1">
    <property type="nucleotide sequence ID" value="NZ_FRAW01000002.1"/>
</dbReference>
<dbReference type="Proteomes" id="UP000184275">
    <property type="component" value="Unassembled WGS sequence"/>
</dbReference>
<evidence type="ECO:0000313" key="3">
    <source>
        <dbReference type="EMBL" id="SHK18291.1"/>
    </source>
</evidence>
<feature type="domain" description="Fibrobacter succinogenes major paralogous" evidence="2">
    <location>
        <begin position="67"/>
        <end position="226"/>
    </location>
</feature>
<proteinExistence type="predicted"/>
<feature type="chain" id="PRO_5012816420" evidence="1">
    <location>
        <begin position="23"/>
        <end position="227"/>
    </location>
</feature>
<feature type="signal peptide" evidence="1">
    <location>
        <begin position="1"/>
        <end position="22"/>
    </location>
</feature>
<dbReference type="PROSITE" id="PS51257">
    <property type="entry name" value="PROKAR_LIPOPROTEIN"/>
    <property type="match status" value="1"/>
</dbReference>
<dbReference type="EMBL" id="FRAW01000002">
    <property type="protein sequence ID" value="SHK18291.1"/>
    <property type="molecule type" value="Genomic_DNA"/>
</dbReference>
<accession>A0A1M6QDM0</accession>
<dbReference type="InterPro" id="IPR011871">
    <property type="entry name" value="Fib_succ_major"/>
</dbReference>
<reference evidence="4" key="1">
    <citation type="submission" date="2016-11" db="EMBL/GenBank/DDBJ databases">
        <authorList>
            <person name="Varghese N."/>
            <person name="Submissions S."/>
        </authorList>
    </citation>
    <scope>NUCLEOTIDE SEQUENCE [LARGE SCALE GENOMIC DNA]</scope>
    <source>
        <strain evidence="4">UWOS</strain>
    </source>
</reference>
<evidence type="ECO:0000313" key="4">
    <source>
        <dbReference type="Proteomes" id="UP000184275"/>
    </source>
</evidence>
<protein>
    <submittedName>
        <fullName evidence="3">Major paralogous domain-containing protein</fullName>
    </submittedName>
</protein>
<sequence length="227" mass="24962">MKSQNIFLICATLLTAMLTACSENSSSAKDSFDANAVCPAEGLNAYGEPNRGTFIDERDGQEYKYTTIGNQIWMAENLNFEAEASYCADEICLKGRIYELHSAMNACPRGWHLPTNDEWQTLFENMGGADTAGYRLKAMAGWTPLNPGQLSNGTDDCSFGLLPIPGTVIATHGAYISPEDGYIALLWTSSIIDDYTMRGVYFETHTLKANGLNYVKGNFLSIRCVKD</sequence>